<dbReference type="PROSITE" id="PS50977">
    <property type="entry name" value="HTH_TETR_2"/>
    <property type="match status" value="1"/>
</dbReference>
<dbReference type="PRINTS" id="PR00455">
    <property type="entry name" value="HTHTETR"/>
</dbReference>
<protein>
    <recommendedName>
        <fullName evidence="5">HTH tetR-type domain-containing protein</fullName>
    </recommendedName>
</protein>
<dbReference type="InterPro" id="IPR009057">
    <property type="entry name" value="Homeodomain-like_sf"/>
</dbReference>
<feature type="domain" description="HTH tetR-type" evidence="5">
    <location>
        <begin position="76"/>
        <end position="135"/>
    </location>
</feature>
<evidence type="ECO:0000256" key="2">
    <source>
        <dbReference type="ARBA" id="ARBA00023125"/>
    </source>
</evidence>
<keyword evidence="2 4" id="KW-0238">DNA-binding</keyword>
<evidence type="ECO:0000313" key="7">
    <source>
        <dbReference type="Proteomes" id="UP000236178"/>
    </source>
</evidence>
<evidence type="ECO:0000259" key="5">
    <source>
        <dbReference type="PROSITE" id="PS50977"/>
    </source>
</evidence>
<sequence>MRSAGARSTTVVRKPCRASQCARARPAMLAPEIRIRSFMDSRSPARLSGIGVPVDYVEGAFHLSMSSGTPRRADALRNRQLALDAATALLAEPGTPLTVENIARRAGLGAATVVRTFGGKDALLDAAVSDLLAPVVQRARDLLAETAPGQALGLFLGELIAFQATHHSVSDHVEGLNMPATAALRGDLARVMEEMVERAQRDGAVRTDIDPAVATGLIGRTALAIARAQPRSRQLVDAYLTVLLQGLRPPA</sequence>
<proteinExistence type="predicted"/>
<dbReference type="Gene3D" id="1.10.357.10">
    <property type="entry name" value="Tetracycline Repressor, domain 2"/>
    <property type="match status" value="1"/>
</dbReference>
<evidence type="ECO:0000256" key="4">
    <source>
        <dbReference type="PROSITE-ProRule" id="PRU00335"/>
    </source>
</evidence>
<dbReference type="InterPro" id="IPR049445">
    <property type="entry name" value="TetR_SbtR-like_C"/>
</dbReference>
<dbReference type="PANTHER" id="PTHR30055">
    <property type="entry name" value="HTH-TYPE TRANSCRIPTIONAL REGULATOR RUTR"/>
    <property type="match status" value="1"/>
</dbReference>
<dbReference type="Proteomes" id="UP000236178">
    <property type="component" value="Unassembled WGS sequence"/>
</dbReference>
<reference evidence="6 7" key="1">
    <citation type="submission" date="2017-12" db="EMBL/GenBank/DDBJ databases">
        <title>Streptomyces populusis sp. nov., a novel endophytic actinobacterium isolated from stems of Populus adenopoda Maxim.</title>
        <authorList>
            <person name="Wang Z."/>
        </authorList>
    </citation>
    <scope>NUCLEOTIDE SEQUENCE [LARGE SCALE GENOMIC DNA]</scope>
    <source>
        <strain evidence="6 7">A249</strain>
    </source>
</reference>
<dbReference type="GO" id="GO:0000976">
    <property type="term" value="F:transcription cis-regulatory region binding"/>
    <property type="evidence" value="ECO:0007669"/>
    <property type="project" value="TreeGrafter"/>
</dbReference>
<dbReference type="GO" id="GO:0003700">
    <property type="term" value="F:DNA-binding transcription factor activity"/>
    <property type="evidence" value="ECO:0007669"/>
    <property type="project" value="TreeGrafter"/>
</dbReference>
<evidence type="ECO:0000256" key="3">
    <source>
        <dbReference type="ARBA" id="ARBA00023163"/>
    </source>
</evidence>
<evidence type="ECO:0000313" key="6">
    <source>
        <dbReference type="EMBL" id="PKT71271.1"/>
    </source>
</evidence>
<gene>
    <name evidence="6" type="ORF">CW362_19600</name>
</gene>
<keyword evidence="3" id="KW-0804">Transcription</keyword>
<comment type="caution">
    <text evidence="6">The sequence shown here is derived from an EMBL/GenBank/DDBJ whole genome shotgun (WGS) entry which is preliminary data.</text>
</comment>
<evidence type="ECO:0000256" key="1">
    <source>
        <dbReference type="ARBA" id="ARBA00023015"/>
    </source>
</evidence>
<accession>A0A2I0SMW4</accession>
<feature type="DNA-binding region" description="H-T-H motif" evidence="4">
    <location>
        <begin position="98"/>
        <end position="117"/>
    </location>
</feature>
<dbReference type="InterPro" id="IPR036271">
    <property type="entry name" value="Tet_transcr_reg_TetR-rel_C_sf"/>
</dbReference>
<dbReference type="SUPFAM" id="SSF46689">
    <property type="entry name" value="Homeodomain-like"/>
    <property type="match status" value="1"/>
</dbReference>
<dbReference type="InterPro" id="IPR050109">
    <property type="entry name" value="HTH-type_TetR-like_transc_reg"/>
</dbReference>
<keyword evidence="7" id="KW-1185">Reference proteome</keyword>
<dbReference type="AlphaFoldDB" id="A0A2I0SMW4"/>
<dbReference type="SUPFAM" id="SSF48498">
    <property type="entry name" value="Tetracyclin repressor-like, C-terminal domain"/>
    <property type="match status" value="1"/>
</dbReference>
<dbReference type="EMBL" id="PJOS01000036">
    <property type="protein sequence ID" value="PKT71271.1"/>
    <property type="molecule type" value="Genomic_DNA"/>
</dbReference>
<dbReference type="PANTHER" id="PTHR30055:SF234">
    <property type="entry name" value="HTH-TYPE TRANSCRIPTIONAL REGULATOR BETI"/>
    <property type="match status" value="1"/>
</dbReference>
<dbReference type="OrthoDB" id="3192968at2"/>
<dbReference type="Pfam" id="PF00440">
    <property type="entry name" value="TetR_N"/>
    <property type="match status" value="1"/>
</dbReference>
<keyword evidence="1" id="KW-0805">Transcription regulation</keyword>
<dbReference type="Pfam" id="PF21597">
    <property type="entry name" value="TetR_C_43"/>
    <property type="match status" value="1"/>
</dbReference>
<dbReference type="InterPro" id="IPR001647">
    <property type="entry name" value="HTH_TetR"/>
</dbReference>
<organism evidence="6 7">
    <name type="scientific">Streptomyces populi</name>
    <dbReference type="NCBI Taxonomy" id="2058924"/>
    <lineage>
        <taxon>Bacteria</taxon>
        <taxon>Bacillati</taxon>
        <taxon>Actinomycetota</taxon>
        <taxon>Actinomycetes</taxon>
        <taxon>Kitasatosporales</taxon>
        <taxon>Streptomycetaceae</taxon>
        <taxon>Streptomyces</taxon>
    </lineage>
</organism>
<name>A0A2I0SMW4_9ACTN</name>